<keyword evidence="2" id="KW-0812">Transmembrane</keyword>
<organism evidence="3 4">
    <name type="scientific">Adlercreutzia faecimuris</name>
    <dbReference type="NCBI Taxonomy" id="2897341"/>
    <lineage>
        <taxon>Bacteria</taxon>
        <taxon>Bacillati</taxon>
        <taxon>Actinomycetota</taxon>
        <taxon>Coriobacteriia</taxon>
        <taxon>Eggerthellales</taxon>
        <taxon>Eggerthellaceae</taxon>
        <taxon>Adlercreutzia</taxon>
    </lineage>
</organism>
<dbReference type="RefSeq" id="WP_242164128.1">
    <property type="nucleotide sequence ID" value="NZ_JAJMLW010000001.1"/>
</dbReference>
<proteinExistence type="predicted"/>
<feature type="transmembrane region" description="Helical" evidence="2">
    <location>
        <begin position="65"/>
        <end position="89"/>
    </location>
</feature>
<sequence length="94" mass="10543">MASDSGGRRAGDWTHKGQRTHEKANTIVKGPGAKRWYEDNFWIIFLLVVFWPVGLVLMWRSDWHVAVKVVVSVVLAGVVLLSFSMWSAVQASMA</sequence>
<protein>
    <submittedName>
        <fullName evidence="3">Holotricin-3</fullName>
    </submittedName>
</protein>
<dbReference type="Proteomes" id="UP001430755">
    <property type="component" value="Unassembled WGS sequence"/>
</dbReference>
<feature type="region of interest" description="Disordered" evidence="1">
    <location>
        <begin position="1"/>
        <end position="23"/>
    </location>
</feature>
<dbReference type="EMBL" id="JAJMLW010000001">
    <property type="protein sequence ID" value="MCI2241711.1"/>
    <property type="molecule type" value="Genomic_DNA"/>
</dbReference>
<reference evidence="3" key="1">
    <citation type="submission" date="2021-11" db="EMBL/GenBank/DDBJ databases">
        <title>A Novel Adlercreutzia Species, isolated from a Allomyrina dichotoma larva feces.</title>
        <authorList>
            <person name="Suh M.K."/>
        </authorList>
    </citation>
    <scope>NUCLEOTIDE SEQUENCE</scope>
    <source>
        <strain evidence="3">JBNU-10</strain>
    </source>
</reference>
<gene>
    <name evidence="3" type="ORF">LPT13_04980</name>
</gene>
<accession>A0ABS9WHI9</accession>
<keyword evidence="2" id="KW-0472">Membrane</keyword>
<evidence type="ECO:0000313" key="4">
    <source>
        <dbReference type="Proteomes" id="UP001430755"/>
    </source>
</evidence>
<evidence type="ECO:0000256" key="1">
    <source>
        <dbReference type="SAM" id="MobiDB-lite"/>
    </source>
</evidence>
<comment type="caution">
    <text evidence="3">The sequence shown here is derived from an EMBL/GenBank/DDBJ whole genome shotgun (WGS) entry which is preliminary data.</text>
</comment>
<name>A0ABS9WHI9_9ACTN</name>
<evidence type="ECO:0000256" key="2">
    <source>
        <dbReference type="SAM" id="Phobius"/>
    </source>
</evidence>
<feature type="transmembrane region" description="Helical" evidence="2">
    <location>
        <begin position="41"/>
        <end position="59"/>
    </location>
</feature>
<evidence type="ECO:0000313" key="3">
    <source>
        <dbReference type="EMBL" id="MCI2241711.1"/>
    </source>
</evidence>
<keyword evidence="4" id="KW-1185">Reference proteome</keyword>
<keyword evidence="2" id="KW-1133">Transmembrane helix</keyword>